<evidence type="ECO:0000256" key="7">
    <source>
        <dbReference type="SAM" id="MobiDB-lite"/>
    </source>
</evidence>
<dbReference type="Gene3D" id="3.40.50.300">
    <property type="entry name" value="P-loop containing nucleotide triphosphate hydrolases"/>
    <property type="match status" value="1"/>
</dbReference>
<keyword evidence="2 6" id="KW-0690">Ribosome biogenesis</keyword>
<dbReference type="Pfam" id="PF08155">
    <property type="entry name" value="NOGCT"/>
    <property type="match status" value="1"/>
</dbReference>
<dbReference type="InterPro" id="IPR031167">
    <property type="entry name" value="G_OBG"/>
</dbReference>
<gene>
    <name evidence="9" type="ORF">O3M35_010656</name>
</gene>
<sequence>MPMYNFKKIAVVPTAKDFIDIILSKTQRKTPTVIHKHYKISRIRSFYMRKIKYTQQNFHERLSQIIQEFPKLDNIHPFYADLMNVLYDKDHYKLGLGQLNQARYLVDNVAKDYLRLLKFGDSLYRCKQLKRAALGRMATIMKRQASNLEYLEQVRQHLARLPSIDPYTRTIIICGFPNVGKSSFINKITRAEVEVQPYAFTTKSLYVGHTDYKYLRWQVIDTPGILDHPLDQRNIIEMQAITALAHLRAAILYILDPSGQCGHSLQEQIALFNSIRPLFTNKPVIAVCNKCDVIRMDELPEDSKELLKAFTDENVPLLSMSTLTEEGISEVKQQACDTLLAFRVESKVQCKKIDGILNRLHVAYPKERDEKARPPCIPDKVLAKKLAKTKITSAEELMEEDENDEKKKLERDIEVELGDDYILDLKKNYDLPEEYKYDIIPEMINGHNIADYIDPDIFQKLEELEREEALREEAGFYAVPKIELDSTLQDIKELAAKIRDKKAIMKQEARVRKASTKPVLPRTATPKVRERSVSRFRKELGELGVEPENSEKAGYKRTRGRSRSLSVISAKRIRVGSESVSRSMSRPPRDVSGVKDPQTRLKLKKIAHKAITKKIGKRGLKGEADRFIGNKMPKHLFSGKRGIGKTQRR</sequence>
<comment type="subcellular location">
    <subcellularLocation>
        <location evidence="1 6">Nucleus</location>
        <location evidence="1 6">Nucleolus</location>
    </subcellularLocation>
</comment>
<evidence type="ECO:0000256" key="3">
    <source>
        <dbReference type="ARBA" id="ARBA00022741"/>
    </source>
</evidence>
<dbReference type="CDD" id="cd01897">
    <property type="entry name" value="NOG"/>
    <property type="match status" value="1"/>
</dbReference>
<name>A0AAW1D166_9HEMI</name>
<dbReference type="InterPro" id="IPR012973">
    <property type="entry name" value="NOG_C"/>
</dbReference>
<dbReference type="AlphaFoldDB" id="A0AAW1D166"/>
<evidence type="ECO:0000256" key="2">
    <source>
        <dbReference type="ARBA" id="ARBA00022517"/>
    </source>
</evidence>
<feature type="region of interest" description="Disordered" evidence="7">
    <location>
        <begin position="577"/>
        <end position="598"/>
    </location>
</feature>
<comment type="similarity">
    <text evidence="6">Belongs to the TRAFAC class OBG-HflX-like GTPase superfamily. OBG GTPase family. NOG subfamily.</text>
</comment>
<dbReference type="InterPro" id="IPR006073">
    <property type="entry name" value="GTP-bd"/>
</dbReference>
<dbReference type="FunFam" id="1.20.120.1190:FF:000001">
    <property type="entry name" value="Nucleolar GTP-binding protein 1"/>
    <property type="match status" value="1"/>
</dbReference>
<proteinExistence type="inferred from homology"/>
<accession>A0AAW1D166</accession>
<comment type="function">
    <text evidence="6">Involved in the biogenesis of the 60S ribosomal subunit.</text>
</comment>
<dbReference type="InterPro" id="IPR024926">
    <property type="entry name" value="NOG1"/>
</dbReference>
<keyword evidence="4" id="KW-0342">GTP-binding</keyword>
<reference evidence="9 10" key="1">
    <citation type="submission" date="2022-12" db="EMBL/GenBank/DDBJ databases">
        <title>Chromosome-level genome assembly of true bugs.</title>
        <authorList>
            <person name="Ma L."/>
            <person name="Li H."/>
        </authorList>
    </citation>
    <scope>NUCLEOTIDE SEQUENCE [LARGE SCALE GENOMIC DNA]</scope>
    <source>
        <strain evidence="9">Lab_2022b</strain>
    </source>
</reference>
<evidence type="ECO:0000256" key="5">
    <source>
        <dbReference type="ARBA" id="ARBA00023242"/>
    </source>
</evidence>
<dbReference type="GO" id="GO:0042254">
    <property type="term" value="P:ribosome biogenesis"/>
    <property type="evidence" value="ECO:0007669"/>
    <property type="project" value="UniProtKB-KW"/>
</dbReference>
<dbReference type="PANTHER" id="PTHR45759">
    <property type="entry name" value="NUCLEOLAR GTP-BINDING PROTEIN 1"/>
    <property type="match status" value="1"/>
</dbReference>
<evidence type="ECO:0000256" key="6">
    <source>
        <dbReference type="PIRNR" id="PIRNR038919"/>
    </source>
</evidence>
<dbReference type="Pfam" id="PF06858">
    <property type="entry name" value="NOG1"/>
    <property type="match status" value="1"/>
</dbReference>
<feature type="compositionally biased region" description="Basic and acidic residues" evidence="7">
    <location>
        <begin position="587"/>
        <end position="598"/>
    </location>
</feature>
<dbReference type="SUPFAM" id="SSF52540">
    <property type="entry name" value="P-loop containing nucleoside triphosphate hydrolases"/>
    <property type="match status" value="1"/>
</dbReference>
<evidence type="ECO:0000256" key="1">
    <source>
        <dbReference type="ARBA" id="ARBA00004604"/>
    </source>
</evidence>
<keyword evidence="10" id="KW-1185">Reference proteome</keyword>
<protein>
    <recommendedName>
        <fullName evidence="6">Nucleolar GTP-binding protein 1</fullName>
    </recommendedName>
</protein>
<dbReference type="PROSITE" id="PS51710">
    <property type="entry name" value="G_OBG"/>
    <property type="match status" value="1"/>
</dbReference>
<dbReference type="Proteomes" id="UP001461498">
    <property type="component" value="Unassembled WGS sequence"/>
</dbReference>
<dbReference type="FunFam" id="3.40.50.300:FF:000496">
    <property type="entry name" value="Nucleolar GTP-binding protein 1"/>
    <property type="match status" value="1"/>
</dbReference>
<evidence type="ECO:0000313" key="10">
    <source>
        <dbReference type="Proteomes" id="UP001461498"/>
    </source>
</evidence>
<feature type="region of interest" description="Disordered" evidence="7">
    <location>
        <begin position="624"/>
        <end position="649"/>
    </location>
</feature>
<feature type="compositionally biased region" description="Basic residues" evidence="7">
    <location>
        <begin position="632"/>
        <end position="649"/>
    </location>
</feature>
<feature type="domain" description="OBG-type G" evidence="8">
    <location>
        <begin position="169"/>
        <end position="340"/>
    </location>
</feature>
<dbReference type="EMBL" id="JAPXFL010000007">
    <property type="protein sequence ID" value="KAK9504287.1"/>
    <property type="molecule type" value="Genomic_DNA"/>
</dbReference>
<evidence type="ECO:0000256" key="4">
    <source>
        <dbReference type="ARBA" id="ARBA00023134"/>
    </source>
</evidence>
<feature type="region of interest" description="Disordered" evidence="7">
    <location>
        <begin position="544"/>
        <end position="563"/>
    </location>
</feature>
<dbReference type="InterPro" id="IPR041623">
    <property type="entry name" value="NOG1_N"/>
</dbReference>
<dbReference type="InterPro" id="IPR027417">
    <property type="entry name" value="P-loop_NTPase"/>
</dbReference>
<dbReference type="GO" id="GO:0005730">
    <property type="term" value="C:nucleolus"/>
    <property type="evidence" value="ECO:0007669"/>
    <property type="project" value="UniProtKB-SubCell"/>
</dbReference>
<evidence type="ECO:0000313" key="9">
    <source>
        <dbReference type="EMBL" id="KAK9504287.1"/>
    </source>
</evidence>
<organism evidence="9 10">
    <name type="scientific">Rhynocoris fuscipes</name>
    <dbReference type="NCBI Taxonomy" id="488301"/>
    <lineage>
        <taxon>Eukaryota</taxon>
        <taxon>Metazoa</taxon>
        <taxon>Ecdysozoa</taxon>
        <taxon>Arthropoda</taxon>
        <taxon>Hexapoda</taxon>
        <taxon>Insecta</taxon>
        <taxon>Pterygota</taxon>
        <taxon>Neoptera</taxon>
        <taxon>Paraneoptera</taxon>
        <taxon>Hemiptera</taxon>
        <taxon>Heteroptera</taxon>
        <taxon>Panheteroptera</taxon>
        <taxon>Cimicomorpha</taxon>
        <taxon>Reduviidae</taxon>
        <taxon>Harpactorinae</taxon>
        <taxon>Harpactorini</taxon>
        <taxon>Rhynocoris</taxon>
    </lineage>
</organism>
<comment type="caution">
    <text evidence="9">The sequence shown here is derived from an EMBL/GenBank/DDBJ whole genome shotgun (WGS) entry which is preliminary data.</text>
</comment>
<keyword evidence="5 6" id="KW-0539">Nucleus</keyword>
<dbReference type="GO" id="GO:0005525">
    <property type="term" value="F:GTP binding"/>
    <property type="evidence" value="ECO:0007669"/>
    <property type="project" value="UniProtKB-KW"/>
</dbReference>
<dbReference type="Gene3D" id="1.20.120.1190">
    <property type="match status" value="1"/>
</dbReference>
<dbReference type="PRINTS" id="PR00326">
    <property type="entry name" value="GTP1OBG"/>
</dbReference>
<keyword evidence="3" id="KW-0547">Nucleotide-binding</keyword>
<dbReference type="Pfam" id="PF17835">
    <property type="entry name" value="NOG1_N"/>
    <property type="match status" value="1"/>
</dbReference>
<evidence type="ECO:0000259" key="8">
    <source>
        <dbReference type="PROSITE" id="PS51710"/>
    </source>
</evidence>
<dbReference type="InterPro" id="IPR010674">
    <property type="entry name" value="NOG1_Rossman_fold_dom"/>
</dbReference>
<dbReference type="PIRSF" id="PIRSF038919">
    <property type="entry name" value="NOG1"/>
    <property type="match status" value="1"/>
</dbReference>